<dbReference type="STRING" id="468056.SAMN05443549_1174"/>
<dbReference type="RefSeq" id="WP_141226200.1">
    <property type="nucleotide sequence ID" value="NZ_FQWB01000017.1"/>
</dbReference>
<evidence type="ECO:0008006" key="3">
    <source>
        <dbReference type="Google" id="ProtNLM"/>
    </source>
</evidence>
<sequence>MDNFSMGDNNPMDEWFAGLPGKVNRLYTWLEENTKRFETFDLLANVCYYNHLHDPEEYTDYRGDKHFFVPEILALLCLKGDYIEESTISDSDFFSVIKEIQNNILKYSGMKDAMEFSGKLPGKNAISEIAGTLEREAKVIRNPGLPDHHLDFASKLFEPIKETIKSTYEFSLSDSIVIRNKISQFLNEKVISAKNSIFRDVKECMDEIVKFRKTKLYPVNPKFSMEDLQELSAMNYNDARKVIKNHFSIQIHHNFGEVYSFTAEELSKFTEVDIESVKSFLSTFSCEFSSLKNSDEIHETNSILKRKPIVHYKGRYILVSIPLIFWAPEIVFEHGIKQNAKLSGRYSKIKHDFVLEESLLYFKDLMPTAKILPSNLYYTIGEDRFETDAIIMYDTVLFIIEAKGHRITDKAKSGNMQRTENHIKEIVKESYQQGIRTLKYIEENDEAEFSTDHSGKFKIRKEDFDEIVIVSLTLEPVGNLAMSIKATDSLGYFKDGYFPWIISIYDLIVLRDMIENPFMFIHYIRKRKAFLSHNHVSTYEETDLLGYFLFNGLNIDNVLKDSEGNEHSHIILEPNTDAINDYYLYKFGKKEKFTKKPPCYLPVSMNDFLLQFDQSMLEHRVKVALIMLQFDNGSIKSFMDRVKITKKDFSKDRQLHDGSLYNDQLNFGMTHMTSANKNELDLKLYQYCQYKFNQLNANVWVGIGDMSTDQNKFDFTGMFFMSKKKPRLL</sequence>
<evidence type="ECO:0000313" key="2">
    <source>
        <dbReference type="Proteomes" id="UP000184516"/>
    </source>
</evidence>
<organism evidence="1 2">
    <name type="scientific">Flavobacterium fluvii</name>
    <dbReference type="NCBI Taxonomy" id="468056"/>
    <lineage>
        <taxon>Bacteria</taxon>
        <taxon>Pseudomonadati</taxon>
        <taxon>Bacteroidota</taxon>
        <taxon>Flavobacteriia</taxon>
        <taxon>Flavobacteriales</taxon>
        <taxon>Flavobacteriaceae</taxon>
        <taxon>Flavobacterium</taxon>
    </lineage>
</organism>
<dbReference type="OrthoDB" id="1089680at2"/>
<dbReference type="Proteomes" id="UP000184516">
    <property type="component" value="Unassembled WGS sequence"/>
</dbReference>
<proteinExistence type="predicted"/>
<keyword evidence="2" id="KW-1185">Reference proteome</keyword>
<name>A0A1M5Q299_9FLAO</name>
<gene>
    <name evidence="1" type="ORF">SAMN05443549_1174</name>
</gene>
<evidence type="ECO:0000313" key="1">
    <source>
        <dbReference type="EMBL" id="SHH08168.1"/>
    </source>
</evidence>
<accession>A0A1M5Q299</accession>
<dbReference type="AlphaFoldDB" id="A0A1M5Q299"/>
<dbReference type="EMBL" id="FQWB01000017">
    <property type="protein sequence ID" value="SHH08168.1"/>
    <property type="molecule type" value="Genomic_DNA"/>
</dbReference>
<reference evidence="2" key="1">
    <citation type="submission" date="2016-11" db="EMBL/GenBank/DDBJ databases">
        <authorList>
            <person name="Varghese N."/>
            <person name="Submissions S."/>
        </authorList>
    </citation>
    <scope>NUCLEOTIDE SEQUENCE [LARGE SCALE GENOMIC DNA]</scope>
    <source>
        <strain evidence="2">DSM 19978</strain>
    </source>
</reference>
<protein>
    <recommendedName>
        <fullName evidence="3">Nuclease-related domain-containing protein</fullName>
    </recommendedName>
</protein>